<dbReference type="PANTHER" id="PTHR46695:SF5">
    <property type="entry name" value="RNA POLYMERASE-ASSOCIATED PROTEIN RTF1 HOMOLOG"/>
    <property type="match status" value="1"/>
</dbReference>
<feature type="region of interest" description="Disordered" evidence="6">
    <location>
        <begin position="355"/>
        <end position="374"/>
    </location>
</feature>
<feature type="region of interest" description="Disordered" evidence="6">
    <location>
        <begin position="1507"/>
        <end position="1608"/>
    </location>
</feature>
<dbReference type="FunFam" id="1.10.245.10:FF:000003">
    <property type="entry name" value="Zinc finger CCCH domain-containing protein 19"/>
    <property type="match status" value="1"/>
</dbReference>
<dbReference type="InterPro" id="IPR058668">
    <property type="entry name" value="NERD_dom"/>
</dbReference>
<evidence type="ECO:0000259" key="9">
    <source>
        <dbReference type="PROSITE" id="PS50829"/>
    </source>
</evidence>
<dbReference type="SMART" id="SM00444">
    <property type="entry name" value="GYF"/>
    <property type="match status" value="1"/>
</dbReference>
<dbReference type="GO" id="GO:0008270">
    <property type="term" value="F:zinc ion binding"/>
    <property type="evidence" value="ECO:0007669"/>
    <property type="project" value="UniProtKB-KW"/>
</dbReference>
<dbReference type="InterPro" id="IPR011011">
    <property type="entry name" value="Znf_FYVE_PHD"/>
</dbReference>
<feature type="compositionally biased region" description="Acidic residues" evidence="6">
    <location>
        <begin position="705"/>
        <end position="716"/>
    </location>
</feature>
<dbReference type="InterPro" id="IPR036128">
    <property type="entry name" value="Plus3-like_sf"/>
</dbReference>
<name>A0A6P5RX93_PRUAV</name>
<dbReference type="Gene3D" id="1.10.245.10">
    <property type="entry name" value="SWIB/MDM2 domain"/>
    <property type="match status" value="1"/>
</dbReference>
<dbReference type="RefSeq" id="XP_021806338.1">
    <property type="nucleotide sequence ID" value="XM_021950646.1"/>
</dbReference>
<dbReference type="SUPFAM" id="SSF55277">
    <property type="entry name" value="GYF domain"/>
    <property type="match status" value="1"/>
</dbReference>
<dbReference type="FunFam" id="3.30.40.10:FF:000303">
    <property type="entry name" value="Zinc finger CCCH domain-containing protein 19"/>
    <property type="match status" value="1"/>
</dbReference>
<feature type="region of interest" description="Disordered" evidence="6">
    <location>
        <begin position="1"/>
        <end position="70"/>
    </location>
</feature>
<protein>
    <submittedName>
        <fullName evidence="13">Zinc finger CCCH domain-containing protein 19 isoform X1</fullName>
    </submittedName>
</protein>
<dbReference type="InterPro" id="IPR036855">
    <property type="entry name" value="Znf_CCCH_sf"/>
</dbReference>
<dbReference type="Gene3D" id="3.30.40.10">
    <property type="entry name" value="Zinc/RING finger domain, C3HC4 (zinc finger)"/>
    <property type="match status" value="1"/>
</dbReference>
<dbReference type="PROSITE" id="PS50829">
    <property type="entry name" value="GYF"/>
    <property type="match status" value="1"/>
</dbReference>
<feature type="compositionally biased region" description="Basic residues" evidence="6">
    <location>
        <begin position="723"/>
        <end position="736"/>
    </location>
</feature>
<dbReference type="KEGG" id="pavi:110750337"/>
<dbReference type="SUPFAM" id="SSF57903">
    <property type="entry name" value="FYVE/PHD zinc finger"/>
    <property type="match status" value="1"/>
</dbReference>
<evidence type="ECO:0000259" key="11">
    <source>
        <dbReference type="PROSITE" id="PS51925"/>
    </source>
</evidence>
<dbReference type="InterPro" id="IPR019787">
    <property type="entry name" value="Znf_PHD-finger"/>
</dbReference>
<dbReference type="SUPFAM" id="SSF90229">
    <property type="entry name" value="CCCH zinc finger"/>
    <property type="match status" value="1"/>
</dbReference>
<dbReference type="InterPro" id="IPR003121">
    <property type="entry name" value="SWIB_MDM2_domain"/>
</dbReference>
<dbReference type="CDD" id="cd19757">
    <property type="entry name" value="Bbox1"/>
    <property type="match status" value="1"/>
</dbReference>
<keyword evidence="2 5" id="KW-0863">Zinc-finger</keyword>
<feature type="domain" description="C3H1-type" evidence="8">
    <location>
        <begin position="1779"/>
        <end position="1806"/>
    </location>
</feature>
<feature type="compositionally biased region" description="Polar residues" evidence="6">
    <location>
        <begin position="1198"/>
        <end position="1227"/>
    </location>
</feature>
<feature type="compositionally biased region" description="Polar residues" evidence="6">
    <location>
        <begin position="1350"/>
        <end position="1367"/>
    </location>
</feature>
<feature type="region of interest" description="Disordered" evidence="6">
    <location>
        <begin position="480"/>
        <end position="525"/>
    </location>
</feature>
<dbReference type="FunFam" id="3.90.70.200:FF:000002">
    <property type="entry name" value="Zinc finger CCCH domain-containing protein 19"/>
    <property type="match status" value="1"/>
</dbReference>
<dbReference type="SMART" id="SM00151">
    <property type="entry name" value="SWIB"/>
    <property type="match status" value="1"/>
</dbReference>
<feature type="domain" description="GYF" evidence="9">
    <location>
        <begin position="1245"/>
        <end position="1299"/>
    </location>
</feature>
<dbReference type="Gene3D" id="3.90.70.200">
    <property type="entry name" value="Plus-3 domain"/>
    <property type="match status" value="1"/>
</dbReference>
<dbReference type="PROSITE" id="PS50103">
    <property type="entry name" value="ZF_C3H1"/>
    <property type="match status" value="1"/>
</dbReference>
<organism evidence="12 13">
    <name type="scientific">Prunus avium</name>
    <name type="common">Cherry</name>
    <name type="synonym">Cerasus avium</name>
    <dbReference type="NCBI Taxonomy" id="42229"/>
    <lineage>
        <taxon>Eukaryota</taxon>
        <taxon>Viridiplantae</taxon>
        <taxon>Streptophyta</taxon>
        <taxon>Embryophyta</taxon>
        <taxon>Tracheophyta</taxon>
        <taxon>Spermatophyta</taxon>
        <taxon>Magnoliopsida</taxon>
        <taxon>eudicotyledons</taxon>
        <taxon>Gunneridae</taxon>
        <taxon>Pentapetalae</taxon>
        <taxon>rosids</taxon>
        <taxon>fabids</taxon>
        <taxon>Rosales</taxon>
        <taxon>Rosaceae</taxon>
        <taxon>Amygdaloideae</taxon>
        <taxon>Amygdaleae</taxon>
        <taxon>Prunus</taxon>
    </lineage>
</organism>
<feature type="region of interest" description="Disordered" evidence="6">
    <location>
        <begin position="1342"/>
        <end position="1455"/>
    </location>
</feature>
<dbReference type="InterPro" id="IPR004343">
    <property type="entry name" value="Plus-3_dom"/>
</dbReference>
<dbReference type="CDD" id="cd10567">
    <property type="entry name" value="SWIB-MDM2_like"/>
    <property type="match status" value="1"/>
</dbReference>
<dbReference type="InterPro" id="IPR019835">
    <property type="entry name" value="SWIB_domain"/>
</dbReference>
<dbReference type="InterPro" id="IPR013083">
    <property type="entry name" value="Znf_RING/FYVE/PHD"/>
</dbReference>
<dbReference type="SMART" id="SM00719">
    <property type="entry name" value="Plus3"/>
    <property type="match status" value="1"/>
</dbReference>
<feature type="compositionally biased region" description="Low complexity" evidence="6">
    <location>
        <begin position="741"/>
        <end position="753"/>
    </location>
</feature>
<feature type="compositionally biased region" description="Gly residues" evidence="6">
    <location>
        <begin position="1765"/>
        <end position="1774"/>
    </location>
</feature>
<dbReference type="InterPro" id="IPR036885">
    <property type="entry name" value="SWIB_MDM2_dom_sf"/>
</dbReference>
<keyword evidence="4" id="KW-0238">DNA-binding</keyword>
<dbReference type="GO" id="GO:0003677">
    <property type="term" value="F:DNA binding"/>
    <property type="evidence" value="ECO:0007669"/>
    <property type="project" value="UniProtKB-KW"/>
</dbReference>
<feature type="region of interest" description="Disordered" evidence="6">
    <location>
        <begin position="686"/>
        <end position="759"/>
    </location>
</feature>
<dbReference type="InterPro" id="IPR000571">
    <property type="entry name" value="Znf_CCCH"/>
</dbReference>
<dbReference type="SUPFAM" id="SSF47592">
    <property type="entry name" value="SWIB/MDM2 domain"/>
    <property type="match status" value="1"/>
</dbReference>
<feature type="domain" description="Plus3" evidence="10">
    <location>
        <begin position="897"/>
        <end position="1030"/>
    </location>
</feature>
<dbReference type="Gene3D" id="3.30.1490.40">
    <property type="match status" value="1"/>
</dbReference>
<dbReference type="SUPFAM" id="SSF159042">
    <property type="entry name" value="Plus3-like"/>
    <property type="match status" value="1"/>
</dbReference>
<feature type="compositionally biased region" description="Polar residues" evidence="6">
    <location>
        <begin position="1133"/>
        <end position="1146"/>
    </location>
</feature>
<dbReference type="InterPro" id="IPR019786">
    <property type="entry name" value="Zinc_finger_PHD-type_CS"/>
</dbReference>
<feature type="region of interest" description="Disordered" evidence="6">
    <location>
        <begin position="1173"/>
        <end position="1227"/>
    </location>
</feature>
<evidence type="ECO:0000259" key="10">
    <source>
        <dbReference type="PROSITE" id="PS51360"/>
    </source>
</evidence>
<feature type="region of interest" description="Disordered" evidence="6">
    <location>
        <begin position="1672"/>
        <end position="1781"/>
    </location>
</feature>
<evidence type="ECO:0000259" key="8">
    <source>
        <dbReference type="PROSITE" id="PS50103"/>
    </source>
</evidence>
<feature type="compositionally biased region" description="Acidic residues" evidence="6">
    <location>
        <begin position="480"/>
        <end position="510"/>
    </location>
</feature>
<dbReference type="PROSITE" id="PS01359">
    <property type="entry name" value="ZF_PHD_1"/>
    <property type="match status" value="1"/>
</dbReference>
<dbReference type="PROSITE" id="PS51925">
    <property type="entry name" value="SWIB_MDM2"/>
    <property type="match status" value="1"/>
</dbReference>
<dbReference type="CDD" id="cd00072">
    <property type="entry name" value="GYF"/>
    <property type="match status" value="1"/>
</dbReference>
<accession>A0A6P5RX93</accession>
<dbReference type="Pfam" id="PF03126">
    <property type="entry name" value="Plus-3"/>
    <property type="match status" value="1"/>
</dbReference>
<keyword evidence="1 5" id="KW-0479">Metal-binding</keyword>
<feature type="domain" description="PHD-type" evidence="7">
    <location>
        <begin position="540"/>
        <end position="606"/>
    </location>
</feature>
<keyword evidence="3 5" id="KW-0862">Zinc</keyword>
<feature type="compositionally biased region" description="Polar residues" evidence="6">
    <location>
        <begin position="1377"/>
        <end position="1392"/>
    </location>
</feature>
<feature type="compositionally biased region" description="Basic residues" evidence="6">
    <location>
        <begin position="873"/>
        <end position="883"/>
    </location>
</feature>
<keyword evidence="12" id="KW-1185">Reference proteome</keyword>
<evidence type="ECO:0000256" key="1">
    <source>
        <dbReference type="ARBA" id="ARBA00022723"/>
    </source>
</evidence>
<dbReference type="InterPro" id="IPR001965">
    <property type="entry name" value="Znf_PHD"/>
</dbReference>
<feature type="region of interest" description="Disordered" evidence="6">
    <location>
        <begin position="414"/>
        <end position="458"/>
    </location>
</feature>
<dbReference type="GeneID" id="110750337"/>
<evidence type="ECO:0000313" key="12">
    <source>
        <dbReference type="Proteomes" id="UP000515124"/>
    </source>
</evidence>
<dbReference type="InterPro" id="IPR003169">
    <property type="entry name" value="GYF"/>
</dbReference>
<dbReference type="PROSITE" id="PS50016">
    <property type="entry name" value="ZF_PHD_2"/>
    <property type="match status" value="1"/>
</dbReference>
<evidence type="ECO:0000313" key="13">
    <source>
        <dbReference type="RefSeq" id="XP_021806338.1"/>
    </source>
</evidence>
<gene>
    <name evidence="13" type="primary">LOC110750337</name>
</gene>
<sequence>MEAEEEDVSKVNEPSVPVQNDAVLSPETEEELRRTEPQCMSESLPEPELKPETEGFGLGVEGESDAVPTEDTEIVEELNVAEGHGTEDTEIVEELNVAEGHGTEDTEIVEELNDAEGHGTEDTEIVEELNVAEGHGTEDTEIVEELNVPEGHGPEDTEIVEELNVPEGHGPEDTEIVEELNVPEGHGPEDTEIVEELNVPEGHGPEDTEIVEELNVPEGHGPEDTEIVEELNVPEGHGPEDTEIVEELNVPEGHGPEDTEIVEELNVPEGHGPEDTEIVEELNVPEGHGPEDTEIVEELNVPEGHGPEDTEIVEELNVPEGHGTEDTEIVEELKVAEGHGTEDTEIVKELSVAEGQVTEENEVGAVDEKDEKGLETEKVLSEEGVVAHSAKEAAEKSNVAEVAEETVISWKDQAEEKTAEVEGEEAEAEAEKVQAVGEQAEAEGEKTEAEAEVEGDDEANVTDMVAETDMVEEVDVADDAMEETTEAEETEAAEEEAEGMEVEEEEEDEETNRAGSGGKRKRGKSSKVTGKLLSKKKMEEDVCFICFDGGELVLCDRRGCPKAYHPSCVNRDEAFFRAKGRWNCGWHLCSNCEKNAHYMCYTCTFSLCKGCTKDAVFLCVRGNKGFCETCMKTVMLIEKNEQGNKDTNEVDFDDKTSWEYLFKDYWIDLKERLSLTVDELAQAKNPWKGATGHKQESHDEPYDVNNDEGSESDNSENLDLANSKKRKAKKRLRTRGKGKDSSSPATATSSGGRSADDSTGWGSKELLEFVMHMRNGDKSALSQFDVQALLLEYIKRNKLRDPRRKSQIICDIRLQNLFGKPRVGHFEMLKLLESHFLVKEDSQADDLQGSVVDTEGNQLEADGNSDTPAKSSKDKRRKTRKKGDGRGPQSNIDDFAAIDIHNINLIYLKRNLVEDLLDDLDNFGDKVAHSFVRIRISGSGQKQDLYRLVQVIGTCKAAEPYKVGKRMTDILLEILNLNKTEIISIDIISNQDFTEDECKRLRQSIKCGLINRLTVGDVQEKALALQAVRVKDWLETEIVRLSHLRDRASEKGRRKELRECVEKLQLLKTPEERQRRLEETLEIHVDPNMDPSYESEEDEDEGDDKKQESYIRPTGSGFGRKGREPISPRRAGPSSNDSWSGTRNFSNMNRELSRNMSNKGFFNKAENTTAAGEIVNDSWGHGRDRETQQTNHWEKKQNISSLETGVRSTQSAVPSESSPAGGSENSVAHLSTGVAQSAANINESEKIWHYKDPSGKVQGPFSMVQLRKWNHTGYFPANLRVWKNTEKEEDSILVTDALAGKFQKDPSFVDSSFPKAQMVHNSHLSPVHSGKSQGALFQRVTEGQAGGVSWGSQNEINSSSGRGTPQSVEVPKYSSDGWATTNLPSPTPSQTPLGGARGQAYESNWSPSPAHPGGSVLGGNGVLQPTAVVTPESALRASGNDRSSSLPGINAAPKSENATLLGSTTALRMHGQVTGSAPVLSNASMNQVADVNNLVSNLQNLVQSVTSRAPASDARGWGSGSVPKQEMTASGPVPGSESQPWGGAPSQRIEPNNAATVPAQHHTHGYWNNTPSTNNAPSSMNTGNLAGNFPTSGFSGVPHSDPWRPPVPSNHTYIQPPAQQQAPWGVGVPDNQSAVPRTGQENQNTSWVPMAGNPNVTWGGPVPGNTNMNWGPPSQGPGWTAPSQGPVPGNAVTNWVPPGQGPPSVSANAGWAPPGQGPTLGNANPGWSAPNATQNGDRFPNQRDRGSHGDPGFGGGKPWNRQSSFGGGGGGGGSSRPPFKGQRVCRFFESGHCKKGASCDYLHPDH</sequence>
<dbReference type="PANTHER" id="PTHR46695">
    <property type="entry name" value="ZINC FINGER CCCH DOMAIN-CONTAINING PROTEIN 44-RELATED"/>
    <property type="match status" value="1"/>
</dbReference>
<feature type="compositionally biased region" description="Low complexity" evidence="6">
    <location>
        <begin position="1568"/>
        <end position="1582"/>
    </location>
</feature>
<feature type="zinc finger region" description="C3H1-type" evidence="5">
    <location>
        <begin position="1779"/>
        <end position="1806"/>
    </location>
</feature>
<evidence type="ECO:0000256" key="4">
    <source>
        <dbReference type="ARBA" id="ARBA00023125"/>
    </source>
</evidence>
<proteinExistence type="predicted"/>
<feature type="compositionally biased region" description="Basic and acidic residues" evidence="6">
    <location>
        <begin position="1180"/>
        <end position="1197"/>
    </location>
</feature>
<evidence type="ECO:0000256" key="5">
    <source>
        <dbReference type="PROSITE-ProRule" id="PRU00723"/>
    </source>
</evidence>
<feature type="region of interest" description="Disordered" evidence="6">
    <location>
        <begin position="854"/>
        <end position="888"/>
    </location>
</feature>
<dbReference type="SMART" id="SM00356">
    <property type="entry name" value="ZnF_C3H1"/>
    <property type="match status" value="1"/>
</dbReference>
<feature type="domain" description="DM2" evidence="11">
    <location>
        <begin position="755"/>
        <end position="838"/>
    </location>
</feature>
<evidence type="ECO:0000256" key="6">
    <source>
        <dbReference type="SAM" id="MobiDB-lite"/>
    </source>
</evidence>
<evidence type="ECO:0000256" key="2">
    <source>
        <dbReference type="ARBA" id="ARBA00022771"/>
    </source>
</evidence>
<dbReference type="Pfam" id="PF02213">
    <property type="entry name" value="GYF"/>
    <property type="match status" value="1"/>
</dbReference>
<evidence type="ECO:0000259" key="7">
    <source>
        <dbReference type="PROSITE" id="PS50016"/>
    </source>
</evidence>
<dbReference type="InterPro" id="IPR035445">
    <property type="entry name" value="GYF-like_dom_sf"/>
</dbReference>
<reference evidence="13" key="1">
    <citation type="submission" date="2025-08" db="UniProtKB">
        <authorList>
            <consortium name="RefSeq"/>
        </authorList>
    </citation>
    <scope>IDENTIFICATION</scope>
</reference>
<dbReference type="Pfam" id="PF02201">
    <property type="entry name" value="SWIB"/>
    <property type="match status" value="1"/>
</dbReference>
<feature type="compositionally biased region" description="Polar residues" evidence="6">
    <location>
        <begin position="1583"/>
        <end position="1594"/>
    </location>
</feature>
<feature type="region of interest" description="Disordered" evidence="6">
    <location>
        <begin position="1079"/>
        <end position="1146"/>
    </location>
</feature>
<evidence type="ECO:0000256" key="3">
    <source>
        <dbReference type="ARBA" id="ARBA00022833"/>
    </source>
</evidence>
<dbReference type="Proteomes" id="UP000515124">
    <property type="component" value="Unplaced"/>
</dbReference>
<dbReference type="CDD" id="cd15568">
    <property type="entry name" value="PHD5_NSD"/>
    <property type="match status" value="1"/>
</dbReference>
<dbReference type="Pfam" id="PF25980">
    <property type="entry name" value="NERD_plant"/>
    <property type="match status" value="1"/>
</dbReference>
<feature type="compositionally biased region" description="Acidic residues" evidence="6">
    <location>
        <begin position="1093"/>
        <end position="1102"/>
    </location>
</feature>
<dbReference type="SMART" id="SM00249">
    <property type="entry name" value="PHD"/>
    <property type="match status" value="1"/>
</dbReference>
<dbReference type="PROSITE" id="PS51360">
    <property type="entry name" value="PLUS3"/>
    <property type="match status" value="1"/>
</dbReference>